<evidence type="ECO:0000256" key="1">
    <source>
        <dbReference type="SAM" id="Coils"/>
    </source>
</evidence>
<dbReference type="Proteomes" id="UP000001542">
    <property type="component" value="Unassembled WGS sequence"/>
</dbReference>
<dbReference type="RefSeq" id="XP_001324178.1">
    <property type="nucleotide sequence ID" value="XM_001324143.1"/>
</dbReference>
<sequence length="229" mass="26451">MFRSVTPPLPSKDHIDQCERLIKKHNDTLLTMSSDIQEYFSKALLQFAKSSPKELHPIYNGFIKSGVKFASSFVGFLKKLSPQLATISDLENKYAVLSDRFSEYQNDIKSVRDEETPENIEKEKKDLLAFVEQFQKFNTDSNVFLPCFLMLYISCCTQLSQDTTAFLNEINSLIKSYKPIEKSKEEKEVEDLIAKLETELQQYNEKQAQLQQQAITANQTQKVQENPEK</sequence>
<accession>A2E5Z8</accession>
<protein>
    <submittedName>
        <fullName evidence="2">Uncharacterized protein</fullName>
    </submittedName>
</protein>
<feature type="coiled-coil region" evidence="1">
    <location>
        <begin position="87"/>
        <end position="114"/>
    </location>
</feature>
<dbReference type="VEuPathDB" id="TrichDB:TVAG_399610"/>
<gene>
    <name evidence="2" type="ORF">TVAG_399610</name>
</gene>
<keyword evidence="3" id="KW-1185">Reference proteome</keyword>
<keyword evidence="1" id="KW-0175">Coiled coil</keyword>
<dbReference type="InParanoid" id="A2E5Z8"/>
<evidence type="ECO:0000313" key="2">
    <source>
        <dbReference type="EMBL" id="EAY11955.1"/>
    </source>
</evidence>
<dbReference type="SMR" id="A2E5Z8"/>
<feature type="coiled-coil region" evidence="1">
    <location>
        <begin position="182"/>
        <end position="220"/>
    </location>
</feature>
<proteinExistence type="predicted"/>
<dbReference type="KEGG" id="tva:4769914"/>
<dbReference type="AlphaFoldDB" id="A2E5Z8"/>
<organism evidence="2 3">
    <name type="scientific">Trichomonas vaginalis (strain ATCC PRA-98 / G3)</name>
    <dbReference type="NCBI Taxonomy" id="412133"/>
    <lineage>
        <taxon>Eukaryota</taxon>
        <taxon>Metamonada</taxon>
        <taxon>Parabasalia</taxon>
        <taxon>Trichomonadida</taxon>
        <taxon>Trichomonadidae</taxon>
        <taxon>Trichomonas</taxon>
    </lineage>
</organism>
<evidence type="ECO:0000313" key="3">
    <source>
        <dbReference type="Proteomes" id="UP000001542"/>
    </source>
</evidence>
<dbReference type="VEuPathDB" id="TrichDB:TVAGG3_0337450"/>
<reference evidence="2" key="2">
    <citation type="journal article" date="2007" name="Science">
        <title>Draft genome sequence of the sexually transmitted pathogen Trichomonas vaginalis.</title>
        <authorList>
            <person name="Carlton J.M."/>
            <person name="Hirt R.P."/>
            <person name="Silva J.C."/>
            <person name="Delcher A.L."/>
            <person name="Schatz M."/>
            <person name="Zhao Q."/>
            <person name="Wortman J.R."/>
            <person name="Bidwell S.L."/>
            <person name="Alsmark U.C.M."/>
            <person name="Besteiro S."/>
            <person name="Sicheritz-Ponten T."/>
            <person name="Noel C.J."/>
            <person name="Dacks J.B."/>
            <person name="Foster P.G."/>
            <person name="Simillion C."/>
            <person name="Van de Peer Y."/>
            <person name="Miranda-Saavedra D."/>
            <person name="Barton G.J."/>
            <person name="Westrop G.D."/>
            <person name="Mueller S."/>
            <person name="Dessi D."/>
            <person name="Fiori P.L."/>
            <person name="Ren Q."/>
            <person name="Paulsen I."/>
            <person name="Zhang H."/>
            <person name="Bastida-Corcuera F.D."/>
            <person name="Simoes-Barbosa A."/>
            <person name="Brown M.T."/>
            <person name="Hayes R.D."/>
            <person name="Mukherjee M."/>
            <person name="Okumura C.Y."/>
            <person name="Schneider R."/>
            <person name="Smith A.J."/>
            <person name="Vanacova S."/>
            <person name="Villalvazo M."/>
            <person name="Haas B.J."/>
            <person name="Pertea M."/>
            <person name="Feldblyum T.V."/>
            <person name="Utterback T.R."/>
            <person name="Shu C.L."/>
            <person name="Osoegawa K."/>
            <person name="de Jong P.J."/>
            <person name="Hrdy I."/>
            <person name="Horvathova L."/>
            <person name="Zubacova Z."/>
            <person name="Dolezal P."/>
            <person name="Malik S.B."/>
            <person name="Logsdon J.M. Jr."/>
            <person name="Henze K."/>
            <person name="Gupta A."/>
            <person name="Wang C.C."/>
            <person name="Dunne R.L."/>
            <person name="Upcroft J.A."/>
            <person name="Upcroft P."/>
            <person name="White O."/>
            <person name="Salzberg S.L."/>
            <person name="Tang P."/>
            <person name="Chiu C.-H."/>
            <person name="Lee Y.-S."/>
            <person name="Embley T.M."/>
            <person name="Coombs G.H."/>
            <person name="Mottram J.C."/>
            <person name="Tachezy J."/>
            <person name="Fraser-Liggett C.M."/>
            <person name="Johnson P.J."/>
        </authorList>
    </citation>
    <scope>NUCLEOTIDE SEQUENCE [LARGE SCALE GENOMIC DNA]</scope>
    <source>
        <strain evidence="2">G3</strain>
    </source>
</reference>
<reference evidence="2" key="1">
    <citation type="submission" date="2006-10" db="EMBL/GenBank/DDBJ databases">
        <authorList>
            <person name="Amadeo P."/>
            <person name="Zhao Q."/>
            <person name="Wortman J."/>
            <person name="Fraser-Liggett C."/>
            <person name="Carlton J."/>
        </authorList>
    </citation>
    <scope>NUCLEOTIDE SEQUENCE</scope>
    <source>
        <strain evidence="2">G3</strain>
    </source>
</reference>
<dbReference type="EMBL" id="DS113310">
    <property type="protein sequence ID" value="EAY11955.1"/>
    <property type="molecule type" value="Genomic_DNA"/>
</dbReference>
<name>A2E5Z8_TRIV3</name>